<dbReference type="EMBL" id="MU863666">
    <property type="protein sequence ID" value="KAK4097891.1"/>
    <property type="molecule type" value="Genomic_DNA"/>
</dbReference>
<reference evidence="1" key="2">
    <citation type="submission" date="2023-05" db="EMBL/GenBank/DDBJ databases">
        <authorList>
            <consortium name="Lawrence Berkeley National Laboratory"/>
            <person name="Steindorff A."/>
            <person name="Hensen N."/>
            <person name="Bonometti L."/>
            <person name="Westerberg I."/>
            <person name="Brannstrom I.O."/>
            <person name="Guillou S."/>
            <person name="Cros-Aarteil S."/>
            <person name="Calhoun S."/>
            <person name="Haridas S."/>
            <person name="Kuo A."/>
            <person name="Mondo S."/>
            <person name="Pangilinan J."/>
            <person name="Riley R."/>
            <person name="Labutti K."/>
            <person name="Andreopoulos B."/>
            <person name="Lipzen A."/>
            <person name="Chen C."/>
            <person name="Yanf M."/>
            <person name="Daum C."/>
            <person name="Ng V."/>
            <person name="Clum A."/>
            <person name="Ohm R."/>
            <person name="Martin F."/>
            <person name="Silar P."/>
            <person name="Natvig D."/>
            <person name="Lalanne C."/>
            <person name="Gautier V."/>
            <person name="Ament-Velasquez S.L."/>
            <person name="Kruys A."/>
            <person name="Hutchinson M.I."/>
            <person name="Powell A.J."/>
            <person name="Barry K."/>
            <person name="Miller A.N."/>
            <person name="Grigoriev I.V."/>
            <person name="Debuchy R."/>
            <person name="Gladieux P."/>
            <person name="Thoren M.H."/>
            <person name="Johannesson H."/>
        </authorList>
    </citation>
    <scope>NUCLEOTIDE SEQUENCE</scope>
    <source>
        <strain evidence="1">CBS 757.83</strain>
    </source>
</reference>
<sequence length="79" mass="8717">MLLACQGPLGLVPPGEIKSIHPSKLVIHHPLPIKLPALRTSSIQNVAVSRDFRVQLKVSGIRAYKISPTSNTNYHLNRK</sequence>
<dbReference type="AlphaFoldDB" id="A0AAN6PYV7"/>
<reference evidence="1" key="1">
    <citation type="journal article" date="2023" name="Mol. Phylogenet. Evol.">
        <title>Genome-scale phylogeny and comparative genomics of the fungal order Sordariales.</title>
        <authorList>
            <person name="Hensen N."/>
            <person name="Bonometti L."/>
            <person name="Westerberg I."/>
            <person name="Brannstrom I.O."/>
            <person name="Guillou S."/>
            <person name="Cros-Aarteil S."/>
            <person name="Calhoun S."/>
            <person name="Haridas S."/>
            <person name="Kuo A."/>
            <person name="Mondo S."/>
            <person name="Pangilinan J."/>
            <person name="Riley R."/>
            <person name="LaButti K."/>
            <person name="Andreopoulos B."/>
            <person name="Lipzen A."/>
            <person name="Chen C."/>
            <person name="Yan M."/>
            <person name="Daum C."/>
            <person name="Ng V."/>
            <person name="Clum A."/>
            <person name="Steindorff A."/>
            <person name="Ohm R.A."/>
            <person name="Martin F."/>
            <person name="Silar P."/>
            <person name="Natvig D.O."/>
            <person name="Lalanne C."/>
            <person name="Gautier V."/>
            <person name="Ament-Velasquez S.L."/>
            <person name="Kruys A."/>
            <person name="Hutchinson M.I."/>
            <person name="Powell A.J."/>
            <person name="Barry K."/>
            <person name="Miller A.N."/>
            <person name="Grigoriev I.V."/>
            <person name="Debuchy R."/>
            <person name="Gladieux P."/>
            <person name="Hiltunen Thoren M."/>
            <person name="Johannesson H."/>
        </authorList>
    </citation>
    <scope>NUCLEOTIDE SEQUENCE</scope>
    <source>
        <strain evidence="1">CBS 757.83</strain>
    </source>
</reference>
<comment type="caution">
    <text evidence="1">The sequence shown here is derived from an EMBL/GenBank/DDBJ whole genome shotgun (WGS) entry which is preliminary data.</text>
</comment>
<proteinExistence type="predicted"/>
<evidence type="ECO:0000313" key="2">
    <source>
        <dbReference type="Proteomes" id="UP001305647"/>
    </source>
</evidence>
<accession>A0AAN6PYV7</accession>
<organism evidence="1 2">
    <name type="scientific">Parathielavia hyrcaniae</name>
    <dbReference type="NCBI Taxonomy" id="113614"/>
    <lineage>
        <taxon>Eukaryota</taxon>
        <taxon>Fungi</taxon>
        <taxon>Dikarya</taxon>
        <taxon>Ascomycota</taxon>
        <taxon>Pezizomycotina</taxon>
        <taxon>Sordariomycetes</taxon>
        <taxon>Sordariomycetidae</taxon>
        <taxon>Sordariales</taxon>
        <taxon>Chaetomiaceae</taxon>
        <taxon>Parathielavia</taxon>
    </lineage>
</organism>
<keyword evidence="2" id="KW-1185">Reference proteome</keyword>
<dbReference type="Proteomes" id="UP001305647">
    <property type="component" value="Unassembled WGS sequence"/>
</dbReference>
<gene>
    <name evidence="1" type="ORF">N658DRAFT_258282</name>
</gene>
<evidence type="ECO:0000313" key="1">
    <source>
        <dbReference type="EMBL" id="KAK4097891.1"/>
    </source>
</evidence>
<name>A0AAN6PYV7_9PEZI</name>
<protein>
    <submittedName>
        <fullName evidence="1">Uncharacterized protein</fullName>
    </submittedName>
</protein>